<keyword evidence="4" id="KW-0297">G-protein coupled receptor</keyword>
<evidence type="ECO:0000256" key="1">
    <source>
        <dbReference type="ARBA" id="ARBA00004141"/>
    </source>
</evidence>
<name>A0A8T0HLB0_CERPU</name>
<dbReference type="PRINTS" id="PR02000">
    <property type="entry name" value="GCR1PLANT"/>
</dbReference>
<feature type="transmembrane region" description="Helical" evidence="8">
    <location>
        <begin position="42"/>
        <end position="71"/>
    </location>
</feature>
<dbReference type="InterPro" id="IPR022343">
    <property type="entry name" value="GCR1-cAMP_receptor"/>
</dbReference>
<keyword evidence="2 8" id="KW-0812">Transmembrane</keyword>
<dbReference type="Proteomes" id="UP000822688">
    <property type="component" value="Chromosome V"/>
</dbReference>
<dbReference type="InterPro" id="IPR022340">
    <property type="entry name" value="GPCR_GCR1_put"/>
</dbReference>
<evidence type="ECO:0000256" key="7">
    <source>
        <dbReference type="ARBA" id="ARBA00023224"/>
    </source>
</evidence>
<dbReference type="AlphaFoldDB" id="A0A8T0HLB0"/>
<dbReference type="PRINTS" id="PR02001">
    <property type="entry name" value="GCR1CAMPR"/>
</dbReference>
<keyword evidence="7" id="KW-0807">Transducer</keyword>
<gene>
    <name evidence="9" type="ORF">KC19_VG026500</name>
</gene>
<evidence type="ECO:0000256" key="3">
    <source>
        <dbReference type="ARBA" id="ARBA00022989"/>
    </source>
</evidence>
<evidence type="ECO:0000256" key="6">
    <source>
        <dbReference type="ARBA" id="ARBA00023170"/>
    </source>
</evidence>
<keyword evidence="3 8" id="KW-1133">Transmembrane helix</keyword>
<evidence type="ECO:0000256" key="8">
    <source>
        <dbReference type="SAM" id="Phobius"/>
    </source>
</evidence>
<comment type="caution">
    <text evidence="9">The sequence shown here is derived from an EMBL/GenBank/DDBJ whole genome shotgun (WGS) entry which is preliminary data.</text>
</comment>
<dbReference type="EMBL" id="CM026426">
    <property type="protein sequence ID" value="KAG0571606.1"/>
    <property type="molecule type" value="Genomic_DNA"/>
</dbReference>
<feature type="transmembrane region" description="Helical" evidence="8">
    <location>
        <begin position="83"/>
        <end position="106"/>
    </location>
</feature>
<protein>
    <submittedName>
        <fullName evidence="9">Uncharacterized protein</fullName>
    </submittedName>
</protein>
<keyword evidence="5 8" id="KW-0472">Membrane</keyword>
<dbReference type="GO" id="GO:0004930">
    <property type="term" value="F:G protein-coupled receptor activity"/>
    <property type="evidence" value="ECO:0007669"/>
    <property type="project" value="UniProtKB-KW"/>
</dbReference>
<dbReference type="GO" id="GO:0016020">
    <property type="term" value="C:membrane"/>
    <property type="evidence" value="ECO:0007669"/>
    <property type="project" value="UniProtKB-SubCell"/>
</dbReference>
<accession>A0A8T0HLB0</accession>
<evidence type="ECO:0000313" key="10">
    <source>
        <dbReference type="Proteomes" id="UP000822688"/>
    </source>
</evidence>
<reference evidence="9" key="1">
    <citation type="submission" date="2020-06" db="EMBL/GenBank/DDBJ databases">
        <title>WGS assembly of Ceratodon purpureus strain R40.</title>
        <authorList>
            <person name="Carey S.B."/>
            <person name="Jenkins J."/>
            <person name="Shu S."/>
            <person name="Lovell J.T."/>
            <person name="Sreedasyam A."/>
            <person name="Maumus F."/>
            <person name="Tiley G.P."/>
            <person name="Fernandez-Pozo N."/>
            <person name="Barry K."/>
            <person name="Chen C."/>
            <person name="Wang M."/>
            <person name="Lipzen A."/>
            <person name="Daum C."/>
            <person name="Saski C.A."/>
            <person name="Payton A.C."/>
            <person name="Mcbreen J.C."/>
            <person name="Conrad R.E."/>
            <person name="Kollar L.M."/>
            <person name="Olsson S."/>
            <person name="Huttunen S."/>
            <person name="Landis J.B."/>
            <person name="Wickett N.J."/>
            <person name="Johnson M.G."/>
            <person name="Rensing S.A."/>
            <person name="Grimwood J."/>
            <person name="Schmutz J."/>
            <person name="Mcdaniel S.F."/>
        </authorList>
    </citation>
    <scope>NUCLEOTIDE SEQUENCE</scope>
    <source>
        <strain evidence="9">R40</strain>
    </source>
</reference>
<keyword evidence="6" id="KW-0675">Receptor</keyword>
<evidence type="ECO:0000313" key="9">
    <source>
        <dbReference type="EMBL" id="KAG0571606.1"/>
    </source>
</evidence>
<sequence length="127" mass="14276">MLLIFVSRHCTVPHSDLLYIIRLSKGNSRAVLNSDLDARVILWIRITGMTVGALALLFAGTAFIVMCYILFKDLRAFPFKLIFYLSLSDMLGSLFNMLGYVCLPLFDELGFFSISNNASCESVRCYA</sequence>
<evidence type="ECO:0000256" key="2">
    <source>
        <dbReference type="ARBA" id="ARBA00022692"/>
    </source>
</evidence>
<keyword evidence="10" id="KW-1185">Reference proteome</keyword>
<organism evidence="9 10">
    <name type="scientific">Ceratodon purpureus</name>
    <name type="common">Fire moss</name>
    <name type="synonym">Dicranum purpureum</name>
    <dbReference type="NCBI Taxonomy" id="3225"/>
    <lineage>
        <taxon>Eukaryota</taxon>
        <taxon>Viridiplantae</taxon>
        <taxon>Streptophyta</taxon>
        <taxon>Embryophyta</taxon>
        <taxon>Bryophyta</taxon>
        <taxon>Bryophytina</taxon>
        <taxon>Bryopsida</taxon>
        <taxon>Dicranidae</taxon>
        <taxon>Pseudoditrichales</taxon>
        <taxon>Ditrichaceae</taxon>
        <taxon>Ceratodon</taxon>
    </lineage>
</organism>
<proteinExistence type="predicted"/>
<evidence type="ECO:0000256" key="4">
    <source>
        <dbReference type="ARBA" id="ARBA00023040"/>
    </source>
</evidence>
<comment type="subcellular location">
    <subcellularLocation>
        <location evidence="1">Membrane</location>
        <topology evidence="1">Multi-pass membrane protein</topology>
    </subcellularLocation>
</comment>
<evidence type="ECO:0000256" key="5">
    <source>
        <dbReference type="ARBA" id="ARBA00023136"/>
    </source>
</evidence>